<feature type="compositionally biased region" description="Acidic residues" evidence="2">
    <location>
        <begin position="57"/>
        <end position="73"/>
    </location>
</feature>
<organism evidence="3 4">
    <name type="scientific">Pythium oligandrum</name>
    <name type="common">Mycoparasitic fungus</name>
    <dbReference type="NCBI Taxonomy" id="41045"/>
    <lineage>
        <taxon>Eukaryota</taxon>
        <taxon>Sar</taxon>
        <taxon>Stramenopiles</taxon>
        <taxon>Oomycota</taxon>
        <taxon>Peronosporomycetes</taxon>
        <taxon>Pythiales</taxon>
        <taxon>Pythiaceae</taxon>
        <taxon>Pythium</taxon>
    </lineage>
</organism>
<sequence length="567" mass="65558">MDTVDTLVKARGREPLASRQLQRAADQLADAIQHARKRRSLSHGLSALDMSPSSSESEGDDEELLAFDEENQENEPSRSNTRMLMEEKAGRRKEWSFESVGGQSASASTGETTQPLFRDDTVEREARTALVRLQQEVEAQARVNKGVREELQAVLQDISAVVSVITGADVDTSLTSHEEWTREAISRRTRQWRDTLELWQDEAIMEADQTRREREEWFKAELERREEVEEELRNELLAKNEEIKRLEDKLEKAQQEAAWVADRQKAQGEASQQRLEGLEMHTEDLRTQLVDRNEVQDDDSGPSAEQQQRHVLNLLAQIKQIELRELQWELAYDHQVQLTQRLTEQLSMAEEDFRSQLIERPPSRRESVVSTLPSDQFSQYQQKIELLEESLRDTKQQIECDHEQFLYEQQKWEFEKKHMNHDAEEVHTVSVKVLKLLLIREKLLKRQERRLHGQEEQFHRDQDTLKKILNDILQECAVALLYLQQLAMVPPTHRVSSGQTETLPIKPVKLMRLLKRLKKMQQRLDAETSEAGASARARAYSPTASSTTTTTTSLTTGTYAAHRGVMP</sequence>
<evidence type="ECO:0000256" key="2">
    <source>
        <dbReference type="SAM" id="MobiDB-lite"/>
    </source>
</evidence>
<feature type="region of interest" description="Disordered" evidence="2">
    <location>
        <begin position="33"/>
        <end position="114"/>
    </location>
</feature>
<dbReference type="Proteomes" id="UP000794436">
    <property type="component" value="Unassembled WGS sequence"/>
</dbReference>
<feature type="coiled-coil region" evidence="1">
    <location>
        <begin position="377"/>
        <end position="404"/>
    </location>
</feature>
<reference evidence="3" key="1">
    <citation type="submission" date="2019-03" db="EMBL/GenBank/DDBJ databases">
        <title>Long read genome sequence of the mycoparasitic Pythium oligandrum ATCC 38472 isolated from sugarbeet rhizosphere.</title>
        <authorList>
            <person name="Gaulin E."/>
        </authorList>
    </citation>
    <scope>NUCLEOTIDE SEQUENCE</scope>
    <source>
        <strain evidence="3">ATCC 38472_TT</strain>
    </source>
</reference>
<name>A0A8K1FHV5_PYTOL</name>
<dbReference type="EMBL" id="SPLM01000108">
    <property type="protein sequence ID" value="TMW60152.1"/>
    <property type="molecule type" value="Genomic_DNA"/>
</dbReference>
<feature type="compositionally biased region" description="Low complexity" evidence="2">
    <location>
        <begin position="533"/>
        <end position="551"/>
    </location>
</feature>
<protein>
    <submittedName>
        <fullName evidence="3">Uncharacterized protein</fullName>
    </submittedName>
</protein>
<proteinExistence type="predicted"/>
<dbReference type="AlphaFoldDB" id="A0A8K1FHV5"/>
<feature type="compositionally biased region" description="Basic and acidic residues" evidence="2">
    <location>
        <begin position="84"/>
        <end position="96"/>
    </location>
</feature>
<feature type="region of interest" description="Disordered" evidence="2">
    <location>
        <begin position="525"/>
        <end position="551"/>
    </location>
</feature>
<evidence type="ECO:0000313" key="3">
    <source>
        <dbReference type="EMBL" id="TMW60152.1"/>
    </source>
</evidence>
<feature type="compositionally biased region" description="Polar residues" evidence="2">
    <location>
        <begin position="101"/>
        <end position="114"/>
    </location>
</feature>
<comment type="caution">
    <text evidence="3">The sequence shown here is derived from an EMBL/GenBank/DDBJ whole genome shotgun (WGS) entry which is preliminary data.</text>
</comment>
<gene>
    <name evidence="3" type="ORF">Poli38472_000194</name>
</gene>
<feature type="compositionally biased region" description="Low complexity" evidence="2">
    <location>
        <begin position="45"/>
        <end position="56"/>
    </location>
</feature>
<feature type="coiled-coil region" evidence="1">
    <location>
        <begin position="219"/>
        <end position="263"/>
    </location>
</feature>
<dbReference type="OrthoDB" id="167940at2759"/>
<accession>A0A8K1FHV5</accession>
<keyword evidence="1" id="KW-0175">Coiled coil</keyword>
<evidence type="ECO:0000256" key="1">
    <source>
        <dbReference type="SAM" id="Coils"/>
    </source>
</evidence>
<keyword evidence="4" id="KW-1185">Reference proteome</keyword>
<evidence type="ECO:0000313" key="4">
    <source>
        <dbReference type="Proteomes" id="UP000794436"/>
    </source>
</evidence>